<evidence type="ECO:0000259" key="1">
    <source>
        <dbReference type="Pfam" id="PF00078"/>
    </source>
</evidence>
<dbReference type="Proteomes" id="UP000321393">
    <property type="component" value="Unassembled WGS sequence"/>
</dbReference>
<dbReference type="EMBL" id="SSTE01017007">
    <property type="protein sequence ID" value="KAA0041012.1"/>
    <property type="molecule type" value="Genomic_DNA"/>
</dbReference>
<dbReference type="InterPro" id="IPR016197">
    <property type="entry name" value="Chromo-like_dom_sf"/>
</dbReference>
<gene>
    <name evidence="3" type="ORF">E5676_scaffold228G00670</name>
    <name evidence="2" type="ORF">E6C27_scaffold125G002320</name>
</gene>
<dbReference type="PANTHER" id="PTHR31635">
    <property type="entry name" value="REVERSE TRANSCRIPTASE DOMAIN-CONTAINING PROTEIN-RELATED"/>
    <property type="match status" value="1"/>
</dbReference>
<dbReference type="EMBL" id="SSTD01006366">
    <property type="protein sequence ID" value="TYK20370.1"/>
    <property type="molecule type" value="Genomic_DNA"/>
</dbReference>
<evidence type="ECO:0000313" key="2">
    <source>
        <dbReference type="EMBL" id="KAA0041012.1"/>
    </source>
</evidence>
<evidence type="ECO:0000313" key="3">
    <source>
        <dbReference type="EMBL" id="TYK20370.1"/>
    </source>
</evidence>
<organism evidence="3 5">
    <name type="scientific">Cucumis melo var. makuwa</name>
    <name type="common">Oriental melon</name>
    <dbReference type="NCBI Taxonomy" id="1194695"/>
    <lineage>
        <taxon>Eukaryota</taxon>
        <taxon>Viridiplantae</taxon>
        <taxon>Streptophyta</taxon>
        <taxon>Embryophyta</taxon>
        <taxon>Tracheophyta</taxon>
        <taxon>Spermatophyta</taxon>
        <taxon>Magnoliopsida</taxon>
        <taxon>eudicotyledons</taxon>
        <taxon>Gunneridae</taxon>
        <taxon>Pentapetalae</taxon>
        <taxon>rosids</taxon>
        <taxon>fabids</taxon>
        <taxon>Cucurbitales</taxon>
        <taxon>Cucurbitaceae</taxon>
        <taxon>Benincaseae</taxon>
        <taxon>Cucumis</taxon>
    </lineage>
</organism>
<dbReference type="Pfam" id="PF00078">
    <property type="entry name" value="RVT_1"/>
    <property type="match status" value="1"/>
</dbReference>
<reference evidence="4 5" key="1">
    <citation type="submission" date="2019-08" db="EMBL/GenBank/DDBJ databases">
        <title>Draft genome sequences of two oriental melons (Cucumis melo L. var makuwa).</title>
        <authorList>
            <person name="Kwon S.-Y."/>
        </authorList>
    </citation>
    <scope>NUCLEOTIDE SEQUENCE [LARGE SCALE GENOMIC DNA]</scope>
    <source>
        <strain evidence="5">cv. Chang Bougi</strain>
        <strain evidence="4">cv. SW 3</strain>
        <tissue evidence="3">Leaf</tissue>
    </source>
</reference>
<evidence type="ECO:0000313" key="5">
    <source>
        <dbReference type="Proteomes" id="UP000321947"/>
    </source>
</evidence>
<name>A0A5D3DA77_CUCMM</name>
<dbReference type="SUPFAM" id="SSF54160">
    <property type="entry name" value="Chromo domain-like"/>
    <property type="match status" value="1"/>
</dbReference>
<dbReference type="InterPro" id="IPR000477">
    <property type="entry name" value="RT_dom"/>
</dbReference>
<dbReference type="PANTHER" id="PTHR31635:SF196">
    <property type="entry name" value="REVERSE TRANSCRIPTASE DOMAIN-CONTAINING PROTEIN-RELATED"/>
    <property type="match status" value="1"/>
</dbReference>
<dbReference type="Proteomes" id="UP000321947">
    <property type="component" value="Unassembled WGS sequence"/>
</dbReference>
<evidence type="ECO:0000313" key="4">
    <source>
        <dbReference type="Proteomes" id="UP000321393"/>
    </source>
</evidence>
<dbReference type="OrthoDB" id="1938551at2759"/>
<proteinExistence type="predicted"/>
<protein>
    <recommendedName>
        <fullName evidence="1">Reverse transcriptase domain-containing protein</fullName>
    </recommendedName>
</protein>
<dbReference type="STRING" id="1194695.A0A5D3DA77"/>
<dbReference type="SUPFAM" id="SSF56672">
    <property type="entry name" value="DNA/RNA polymerases"/>
    <property type="match status" value="1"/>
</dbReference>
<accession>A0A5D3DA77</accession>
<feature type="domain" description="Reverse transcriptase" evidence="1">
    <location>
        <begin position="237"/>
        <end position="352"/>
    </location>
</feature>
<dbReference type="AlphaFoldDB" id="A0A5D3DA77"/>
<sequence>MNGWQHQKKYSGTTRILQLGEWEMLISWKGLPPHEATWENCNDFKQQFPNFHLEDKVSLEEHNDRPPIVLQYSRRKKKENTRANEGEGQEGNWRCSKPLVERECMGSAASCQGIMKNVGGEFTLVVYVGFCGEELVIWSKLSWRGGNFGRPRNFLLCVVNENKRFPLRTAFGCQANTCTILNLSCDGNKSPGADVFSMAFFKENWELIKGDLEGIFKEFFERGILNSSMTETLVCLIPKKENANRVKEFRPINLITSIFNILAKVLANRLRTILLSTISNSQGAFLTGRQILDQASLANEAIEESRSKNLEGFLLNFDFGKAYDHVDKNFLDRIVKRKGCGYKWRVWMWGCVRSVKYSILIDVTLKDLKAGRLTSIKEKTKVASLLSFLKGCSFREGRRDIHVWNPNPSWGFSMFSLLLDPAPTKELVFDVVWSTNVPKKVMFFIWQVLLDQDCKFARVVWSSFLQEFGVSFASLRSLRATIEEFLLHPLFKDKGAFYGFPGCVGLFRTFGVSRTIGCSEGKRGILV</sequence>
<comment type="caution">
    <text evidence="3">The sequence shown here is derived from an EMBL/GenBank/DDBJ whole genome shotgun (WGS) entry which is preliminary data.</text>
</comment>
<dbReference type="InterPro" id="IPR043502">
    <property type="entry name" value="DNA/RNA_pol_sf"/>
</dbReference>